<keyword evidence="3 5" id="KW-1133">Transmembrane helix</keyword>
<dbReference type="PANTHER" id="PTHR16950:SF16">
    <property type="entry name" value="ZINC TRANSPORTER ZIP13"/>
    <property type="match status" value="1"/>
</dbReference>
<reference evidence="6 7" key="1">
    <citation type="journal article" date="2020" name="Biotechnol. Biofuels">
        <title>New insights from the biogas microbiome by comprehensive genome-resolved metagenomics of nearly 1600 species originating from multiple anaerobic digesters.</title>
        <authorList>
            <person name="Campanaro S."/>
            <person name="Treu L."/>
            <person name="Rodriguez-R L.M."/>
            <person name="Kovalovszki A."/>
            <person name="Ziels R.M."/>
            <person name="Maus I."/>
            <person name="Zhu X."/>
            <person name="Kougias P.G."/>
            <person name="Basile A."/>
            <person name="Luo G."/>
            <person name="Schluter A."/>
            <person name="Konstantinidis K.T."/>
            <person name="Angelidaki I."/>
        </authorList>
    </citation>
    <scope>NUCLEOTIDE SEQUENCE [LARGE SCALE GENOMIC DNA]</scope>
    <source>
        <strain evidence="6">AS27yjCOA_165</strain>
    </source>
</reference>
<evidence type="ECO:0000256" key="1">
    <source>
        <dbReference type="ARBA" id="ARBA00004141"/>
    </source>
</evidence>
<sequence length="242" mass="26532">MTALFLTIISTVLVSLLSLSGAVLMFFLKRKLQMYLLQVVALAAGTLMGSAFLHLIPESTETLSVRSVNIILLSAFITFFLLEKILQWHHHHEYDQESHTIGYISLAGDLIHNFIDGLIIYASFYTSTALGITTAFAVILHEIPQEIGDFGVLLHSGFSKSKALISNLLVSLTSIAGGLIGYLWLEGSSALTPYITAFAAGGFIYTAASDLLPEIRHGTKQNRSWITFLIFLAGVMLMLFTE</sequence>
<keyword evidence="2 5" id="KW-0812">Transmembrane</keyword>
<organism evidence="6 7">
    <name type="scientific">candidate division WWE3 bacterium</name>
    <dbReference type="NCBI Taxonomy" id="2053526"/>
    <lineage>
        <taxon>Bacteria</taxon>
        <taxon>Katanobacteria</taxon>
    </lineage>
</organism>
<keyword evidence="4 5" id="KW-0472">Membrane</keyword>
<feature type="transmembrane region" description="Helical" evidence="5">
    <location>
        <begin position="6"/>
        <end position="28"/>
    </location>
</feature>
<dbReference type="GO" id="GO:0046873">
    <property type="term" value="F:metal ion transmembrane transporter activity"/>
    <property type="evidence" value="ECO:0007669"/>
    <property type="project" value="InterPro"/>
</dbReference>
<dbReference type="Pfam" id="PF02535">
    <property type="entry name" value="Zip"/>
    <property type="match status" value="1"/>
</dbReference>
<dbReference type="GO" id="GO:0016020">
    <property type="term" value="C:membrane"/>
    <property type="evidence" value="ECO:0007669"/>
    <property type="project" value="UniProtKB-SubCell"/>
</dbReference>
<gene>
    <name evidence="6" type="ORF">GYA27_03720</name>
</gene>
<evidence type="ECO:0000313" key="6">
    <source>
        <dbReference type="EMBL" id="NMB70281.1"/>
    </source>
</evidence>
<evidence type="ECO:0000256" key="5">
    <source>
        <dbReference type="SAM" id="Phobius"/>
    </source>
</evidence>
<dbReference type="PANTHER" id="PTHR16950">
    <property type="entry name" value="ZINC TRANSPORTER SLC39A7 HISTIDINE-RICH MEMBRANE PROTEIN KE4"/>
    <property type="match status" value="1"/>
</dbReference>
<dbReference type="Proteomes" id="UP000526033">
    <property type="component" value="Unassembled WGS sequence"/>
</dbReference>
<feature type="transmembrane region" description="Helical" evidence="5">
    <location>
        <begin position="224"/>
        <end position="241"/>
    </location>
</feature>
<accession>A0A7X9HHD6</accession>
<feature type="transmembrane region" description="Helical" evidence="5">
    <location>
        <begin position="164"/>
        <end position="185"/>
    </location>
</feature>
<feature type="transmembrane region" description="Helical" evidence="5">
    <location>
        <begin position="35"/>
        <end position="57"/>
    </location>
</feature>
<dbReference type="EMBL" id="JAAZNL010000046">
    <property type="protein sequence ID" value="NMB70281.1"/>
    <property type="molecule type" value="Genomic_DNA"/>
</dbReference>
<evidence type="ECO:0000256" key="2">
    <source>
        <dbReference type="ARBA" id="ARBA00022692"/>
    </source>
</evidence>
<feature type="transmembrane region" description="Helical" evidence="5">
    <location>
        <begin position="63"/>
        <end position="82"/>
    </location>
</feature>
<comment type="subcellular location">
    <subcellularLocation>
        <location evidence="1">Membrane</location>
        <topology evidence="1">Multi-pass membrane protein</topology>
    </subcellularLocation>
</comment>
<evidence type="ECO:0000313" key="7">
    <source>
        <dbReference type="Proteomes" id="UP000526033"/>
    </source>
</evidence>
<proteinExistence type="predicted"/>
<dbReference type="AlphaFoldDB" id="A0A7X9HHD6"/>
<dbReference type="InterPro" id="IPR003689">
    <property type="entry name" value="ZIP"/>
</dbReference>
<name>A0A7X9HHD6_UNCKA</name>
<comment type="caution">
    <text evidence="6">The sequence shown here is derived from an EMBL/GenBank/DDBJ whole genome shotgun (WGS) entry which is preliminary data.</text>
</comment>
<evidence type="ECO:0000256" key="4">
    <source>
        <dbReference type="ARBA" id="ARBA00023136"/>
    </source>
</evidence>
<evidence type="ECO:0000256" key="3">
    <source>
        <dbReference type="ARBA" id="ARBA00022989"/>
    </source>
</evidence>
<feature type="transmembrane region" description="Helical" evidence="5">
    <location>
        <begin position="191"/>
        <end position="212"/>
    </location>
</feature>
<protein>
    <submittedName>
        <fullName evidence="6">ZIP family metal transporter</fullName>
    </submittedName>
</protein>